<gene>
    <name evidence="1" type="ORF">E8E13_001708</name>
</gene>
<name>A0A9P4T3Y6_CURKU</name>
<reference evidence="1" key="1">
    <citation type="submission" date="2019-04" db="EMBL/GenBank/DDBJ databases">
        <title>Sequencing of skin fungus with MAO and IRED activity.</title>
        <authorList>
            <person name="Marsaioli A.J."/>
            <person name="Bonatto J.M.C."/>
            <person name="Reis Junior O."/>
        </authorList>
    </citation>
    <scope>NUCLEOTIDE SEQUENCE</scope>
    <source>
        <strain evidence="1">30M1</strain>
    </source>
</reference>
<dbReference type="AlphaFoldDB" id="A0A9P4T3Y6"/>
<evidence type="ECO:0000313" key="1">
    <source>
        <dbReference type="EMBL" id="KAF2993359.1"/>
    </source>
</evidence>
<protein>
    <submittedName>
        <fullName evidence="1">Uncharacterized protein</fullName>
    </submittedName>
</protein>
<dbReference type="Proteomes" id="UP000801428">
    <property type="component" value="Unassembled WGS sequence"/>
</dbReference>
<accession>A0A9P4T3Y6</accession>
<dbReference type="EMBL" id="SWKU01000054">
    <property type="protein sequence ID" value="KAF2993359.1"/>
    <property type="molecule type" value="Genomic_DNA"/>
</dbReference>
<organism evidence="1 2">
    <name type="scientific">Curvularia kusanoi</name>
    <name type="common">Cochliobolus kusanoi</name>
    <dbReference type="NCBI Taxonomy" id="90978"/>
    <lineage>
        <taxon>Eukaryota</taxon>
        <taxon>Fungi</taxon>
        <taxon>Dikarya</taxon>
        <taxon>Ascomycota</taxon>
        <taxon>Pezizomycotina</taxon>
        <taxon>Dothideomycetes</taxon>
        <taxon>Pleosporomycetidae</taxon>
        <taxon>Pleosporales</taxon>
        <taxon>Pleosporineae</taxon>
        <taxon>Pleosporaceae</taxon>
        <taxon>Curvularia</taxon>
    </lineage>
</organism>
<sequence length="134" mass="15177">MSKCDLGILADRNKSKEIYTVIVEKGALDDPEVFLVLIKNERKSCLHIAATGTNTDIENAKAVCAQAIFSRTREHDPALYFAVYDDHAQNVYFFLFFPSPQEFEDVSQYSMRKDAAQVAEWLKTYTVSNAEVLS</sequence>
<comment type="caution">
    <text evidence="1">The sequence shown here is derived from an EMBL/GenBank/DDBJ whole genome shotgun (WGS) entry which is preliminary data.</text>
</comment>
<keyword evidence="2" id="KW-1185">Reference proteome</keyword>
<dbReference type="OrthoDB" id="3774366at2759"/>
<proteinExistence type="predicted"/>
<evidence type="ECO:0000313" key="2">
    <source>
        <dbReference type="Proteomes" id="UP000801428"/>
    </source>
</evidence>